<comment type="caution">
    <text evidence="2">The sequence shown here is derived from an EMBL/GenBank/DDBJ whole genome shotgun (WGS) entry which is preliminary data.</text>
</comment>
<dbReference type="EMBL" id="MUAV01000026">
    <property type="protein sequence ID" value="RAP40002.1"/>
    <property type="molecule type" value="Genomic_DNA"/>
</dbReference>
<dbReference type="Pfam" id="PF10139">
    <property type="entry name" value="Virul_Fac"/>
    <property type="match status" value="1"/>
</dbReference>
<dbReference type="PIRSF" id="PIRSF034586">
    <property type="entry name" value="Vir_effector_SfrC"/>
    <property type="match status" value="1"/>
</dbReference>
<sequence length="900" mass="96997">MTTKDQLAERCARVEGAARRALDWVADPENAETVGLDRKSLVQALRKGARRAQKLGRAARTKMSVSVFGPSQAGKSFLVSVLARPEDGRLVADFQAPGGQLDYIREINPEGEGESTGLVTRFTMTKAPCPEGFPIRLVLLSEADVARTIVNSFYMDGDQSEPVPEPEAITAHLAAFRAKAGGAEVPGVSYEDVLEIADYVNRSFGRAAYAAGLKTFWEDAALIAPKLGVADRAAFFAILWGGHAPLTDLYIRLGEALQKIQNAEEVHAPLSALTPRETSIIDVKTLHGLFGAGGDSLPLCLPSGARVELPRALVCALAAELVMPMQTRPYDLFEETDLLDFPGARNRFEQPLSKTLAEPEKTVTQLLLRGKVAYLFDRYVENQEITSMLLCVPDSNMETLDLPGLVENWIAMTHGASAKQRAASRCILFFVLTKFDKHLGESAAAGGEETRFERRMQASLLEKFGRGKDPWVESWTPGRPFDNCYWLRNPNFFVDGLIDYDDAKREIRIRPEKEARLAELRAGCLEAASVQRHFADPAAAWDAALGLNDGGVSYLIGRLAEVCTPDSKIGQIGAQLDKLAGDLAADLAPFHVSDDIGRRIEEKREAAAAIIDELEIALQRHRFGAVLAALMVDQDQVQDRISRVPSSIRISQAVSSAAIARPSAETAPAAAPARPGRPLRPGRAAGADLALAEAPAAAPKSGNGNGNGNGTDIRTMTAETFQAESAVEVWIEGLKRFREDVETVGHFGLSPASVATLSAELTHALRRIGVVDRARAQLKAMAFGLTVDKQAEPAAIVCAEHINRFVSVLGTDALPEAQRARVELPEGGSRPVFAPRPGADDADGLPPEPRPTAEETWTDWVFALDAMFVANAKDTDAGTVNIAQNLRLGEILADFGAGGA</sequence>
<keyword evidence="3" id="KW-1185">Reference proteome</keyword>
<protein>
    <recommendedName>
        <fullName evidence="4">Virulence factor</fullName>
    </recommendedName>
</protein>
<dbReference type="RefSeq" id="WP_112317008.1">
    <property type="nucleotide sequence ID" value="NZ_MUAV01000026.1"/>
</dbReference>
<gene>
    <name evidence="2" type="ORF">BYZ73_17605</name>
</gene>
<evidence type="ECO:0008006" key="4">
    <source>
        <dbReference type="Google" id="ProtNLM"/>
    </source>
</evidence>
<evidence type="ECO:0000256" key="1">
    <source>
        <dbReference type="SAM" id="MobiDB-lite"/>
    </source>
</evidence>
<evidence type="ECO:0000313" key="3">
    <source>
        <dbReference type="Proteomes" id="UP000248659"/>
    </source>
</evidence>
<feature type="region of interest" description="Disordered" evidence="1">
    <location>
        <begin position="661"/>
        <end position="683"/>
    </location>
</feature>
<dbReference type="InterPro" id="IPR017030">
    <property type="entry name" value="Vir_effector_SfrC"/>
</dbReference>
<proteinExistence type="predicted"/>
<organism evidence="2 3">
    <name type="scientific">Rhodovulum viride</name>
    <dbReference type="NCBI Taxonomy" id="1231134"/>
    <lineage>
        <taxon>Bacteria</taxon>
        <taxon>Pseudomonadati</taxon>
        <taxon>Pseudomonadota</taxon>
        <taxon>Alphaproteobacteria</taxon>
        <taxon>Rhodobacterales</taxon>
        <taxon>Paracoccaceae</taxon>
        <taxon>Rhodovulum</taxon>
    </lineage>
</organism>
<dbReference type="Proteomes" id="UP000248659">
    <property type="component" value="Unassembled WGS sequence"/>
</dbReference>
<name>A0ABX9DCE3_9RHOB</name>
<evidence type="ECO:0000313" key="2">
    <source>
        <dbReference type="EMBL" id="RAP40002.1"/>
    </source>
</evidence>
<feature type="region of interest" description="Disordered" evidence="1">
    <location>
        <begin position="694"/>
        <end position="713"/>
    </location>
</feature>
<feature type="region of interest" description="Disordered" evidence="1">
    <location>
        <begin position="824"/>
        <end position="853"/>
    </location>
</feature>
<reference evidence="2 3" key="1">
    <citation type="submission" date="2017-01" db="EMBL/GenBank/DDBJ databases">
        <title>Genome sequence of Rhodovulum viride JA756.</title>
        <authorList>
            <person name="Lakshmi K.V."/>
            <person name="Tushar L.D."/>
            <person name="Sasikala C."/>
            <person name="Venkataramana C."/>
        </authorList>
    </citation>
    <scope>NUCLEOTIDE SEQUENCE [LARGE SCALE GENOMIC DNA]</scope>
    <source>
        <strain evidence="2 3">JA756</strain>
    </source>
</reference>
<accession>A0ABX9DCE3</accession>